<dbReference type="RefSeq" id="WP_203855354.1">
    <property type="nucleotide sequence ID" value="NZ_BAAAZQ010000003.1"/>
</dbReference>
<dbReference type="Pfam" id="PF02575">
    <property type="entry name" value="YbaB_DNA_bd"/>
    <property type="match status" value="1"/>
</dbReference>
<evidence type="ECO:0000313" key="3">
    <source>
        <dbReference type="Proteomes" id="UP000621500"/>
    </source>
</evidence>
<evidence type="ECO:0008006" key="4">
    <source>
        <dbReference type="Google" id="ProtNLM"/>
    </source>
</evidence>
<reference evidence="2 3" key="1">
    <citation type="submission" date="2021-01" db="EMBL/GenBank/DDBJ databases">
        <title>Whole genome shotgun sequence of Plantactinospora mayteni NBRC 109088.</title>
        <authorList>
            <person name="Komaki H."/>
            <person name="Tamura T."/>
        </authorList>
    </citation>
    <scope>NUCLEOTIDE SEQUENCE [LARGE SCALE GENOMIC DNA]</scope>
    <source>
        <strain evidence="2 3">NBRC 109088</strain>
    </source>
</reference>
<dbReference type="InterPro" id="IPR004401">
    <property type="entry name" value="YbaB/EbfC"/>
</dbReference>
<evidence type="ECO:0000313" key="2">
    <source>
        <dbReference type="EMBL" id="GIG93680.1"/>
    </source>
</evidence>
<dbReference type="SUPFAM" id="SSF82607">
    <property type="entry name" value="YbaB-like"/>
    <property type="match status" value="1"/>
</dbReference>
<accession>A0ABQ4EGA4</accession>
<dbReference type="EMBL" id="BONX01000002">
    <property type="protein sequence ID" value="GIG93680.1"/>
    <property type="molecule type" value="Genomic_DNA"/>
</dbReference>
<dbReference type="InterPro" id="IPR036894">
    <property type="entry name" value="YbaB-like_sf"/>
</dbReference>
<protein>
    <recommendedName>
        <fullName evidence="4">YbaB/EbfC family DNA-binding protein</fullName>
    </recommendedName>
</protein>
<feature type="region of interest" description="Disordered" evidence="1">
    <location>
        <begin position="1"/>
        <end position="21"/>
    </location>
</feature>
<keyword evidence="3" id="KW-1185">Reference proteome</keyword>
<sequence>MSGHDDADDLEPLVYSPHDETRYEEMARRAIAALDGMDGALRRLAATEVEGHSRDRRVSVRVTGSGSVTEVRLRGGALRQYNHVRLGEVVTRVLRATQLQAREAYGQAAGDLTPPEVAECERLIRRARRS</sequence>
<evidence type="ECO:0000256" key="1">
    <source>
        <dbReference type="SAM" id="MobiDB-lite"/>
    </source>
</evidence>
<organism evidence="2 3">
    <name type="scientific">Plantactinospora mayteni</name>
    <dbReference type="NCBI Taxonomy" id="566021"/>
    <lineage>
        <taxon>Bacteria</taxon>
        <taxon>Bacillati</taxon>
        <taxon>Actinomycetota</taxon>
        <taxon>Actinomycetes</taxon>
        <taxon>Micromonosporales</taxon>
        <taxon>Micromonosporaceae</taxon>
        <taxon>Plantactinospora</taxon>
    </lineage>
</organism>
<feature type="compositionally biased region" description="Acidic residues" evidence="1">
    <location>
        <begin position="1"/>
        <end position="11"/>
    </location>
</feature>
<gene>
    <name evidence="2" type="ORF">Pma05_02530</name>
</gene>
<comment type="caution">
    <text evidence="2">The sequence shown here is derived from an EMBL/GenBank/DDBJ whole genome shotgun (WGS) entry which is preliminary data.</text>
</comment>
<dbReference type="Proteomes" id="UP000621500">
    <property type="component" value="Unassembled WGS sequence"/>
</dbReference>
<name>A0ABQ4EGA4_9ACTN</name>
<proteinExistence type="predicted"/>
<dbReference type="Gene3D" id="3.30.1310.10">
    <property type="entry name" value="Nucleoid-associated protein YbaB-like domain"/>
    <property type="match status" value="1"/>
</dbReference>